<sequence length="348" mass="39996">MDSNSIENLILHSPNSSNIEDRQRLRNPFSTRSQDFSRISHSMAIYEAPRNLIRSTSIFDMESIWTEVNSDSISNHIEHSEPIHHNLCLHSITASQTPHKSVSFQLPAPESSLLILLRRAKVLKAGELLSRSLVRTLIYCLYDILSLRGLRDSARIGKILVEAGVDELLPASGSSFSRQCCEYLVPCGVSAIMSWTYLAYQRQRSSSFGSTKRSWFWLLAFRTLYRMARQAVIYRLFYPIGSKEYYLLTVVALIGAFFREECLWDLFRIKRWPSHFSVRQGNRAVIRTIAYTLAFSLPIEKISKVFQVRRRRGNAKKLTFFASWIIASRIYQLISKNSNRIQAASAVL</sequence>
<proteinExistence type="predicted"/>
<protein>
    <submittedName>
        <fullName evidence="1">Uncharacterized protein</fullName>
    </submittedName>
</protein>
<evidence type="ECO:0000313" key="1">
    <source>
        <dbReference type="EMBL" id="CAD8823840.1"/>
    </source>
</evidence>
<accession>A0A7S0ZJS5</accession>
<name>A0A7S0ZJS5_9RHOD</name>
<dbReference type="EMBL" id="HBFP01011404">
    <property type="protein sequence ID" value="CAD8823840.1"/>
    <property type="molecule type" value="Transcribed_RNA"/>
</dbReference>
<gene>
    <name evidence="1" type="ORF">TOLI1172_LOCUS8239</name>
</gene>
<reference evidence="1" key="1">
    <citation type="submission" date="2021-01" db="EMBL/GenBank/DDBJ databases">
        <authorList>
            <person name="Corre E."/>
            <person name="Pelletier E."/>
            <person name="Niang G."/>
            <person name="Scheremetjew M."/>
            <person name="Finn R."/>
            <person name="Kale V."/>
            <person name="Holt S."/>
            <person name="Cochrane G."/>
            <person name="Meng A."/>
            <person name="Brown T."/>
            <person name="Cohen L."/>
        </authorList>
    </citation>
    <scope>NUCLEOTIDE SEQUENCE</scope>
    <source>
        <strain evidence="1">CCMP3278</strain>
    </source>
</reference>
<organism evidence="1">
    <name type="scientific">Timspurckia oligopyrenoides</name>
    <dbReference type="NCBI Taxonomy" id="708627"/>
    <lineage>
        <taxon>Eukaryota</taxon>
        <taxon>Rhodophyta</taxon>
        <taxon>Bangiophyceae</taxon>
        <taxon>Porphyridiales</taxon>
        <taxon>Porphyridiaceae</taxon>
        <taxon>Timspurckia</taxon>
    </lineage>
</organism>
<dbReference type="AlphaFoldDB" id="A0A7S0ZJS5"/>